<feature type="transmembrane region" description="Helical" evidence="1">
    <location>
        <begin position="15"/>
        <end position="35"/>
    </location>
</feature>
<keyword evidence="1" id="KW-0812">Transmembrane</keyword>
<protein>
    <submittedName>
        <fullName evidence="2">Uncharacterized protein</fullName>
    </submittedName>
</protein>
<dbReference type="Proteomes" id="UP000019194">
    <property type="component" value="Unassembled WGS sequence"/>
</dbReference>
<sequence length="38" mass="4203">MDGVTPFEWGKGQDLVMFLIVIRFFIAPGVHTVLLTPG</sequence>
<comment type="caution">
    <text evidence="2">The sequence shown here is derived from an EMBL/GenBank/DDBJ whole genome shotgun (WGS) entry which is preliminary data.</text>
</comment>
<keyword evidence="1" id="KW-0472">Membrane</keyword>
<accession>A0A7G2J065</accession>
<evidence type="ECO:0000256" key="1">
    <source>
        <dbReference type="SAM" id="Phobius"/>
    </source>
</evidence>
<reference evidence="2 3" key="1">
    <citation type="submission" date="2013-10" db="EMBL/GenBank/DDBJ databases">
        <title>Antibiotic resistance diversity of beta-lactamase producers in the General Hospital Vienna.</title>
        <authorList>
            <person name="Barisic I."/>
            <person name="Mitteregger D."/>
            <person name="Hirschl A.M."/>
            <person name="Noehammer C."/>
            <person name="Wiesinger-Mayr H."/>
        </authorList>
    </citation>
    <scope>NUCLEOTIDE SEQUENCE [LARGE SCALE GENOMIC DNA]</scope>
    <source>
        <strain evidence="2 3">ISC11</strain>
    </source>
</reference>
<evidence type="ECO:0000313" key="3">
    <source>
        <dbReference type="Proteomes" id="UP000019194"/>
    </source>
</evidence>
<dbReference type="AlphaFoldDB" id="A0A7G2J065"/>
<name>A0A7G2J065_CITFR</name>
<organism evidence="2 3">
    <name type="scientific">Citrobacter freundii</name>
    <dbReference type="NCBI Taxonomy" id="546"/>
    <lineage>
        <taxon>Bacteria</taxon>
        <taxon>Pseudomonadati</taxon>
        <taxon>Pseudomonadota</taxon>
        <taxon>Gammaproteobacteria</taxon>
        <taxon>Enterobacterales</taxon>
        <taxon>Enterobacteriaceae</taxon>
        <taxon>Citrobacter</taxon>
        <taxon>Citrobacter freundii complex</taxon>
    </lineage>
</organism>
<proteinExistence type="predicted"/>
<evidence type="ECO:0000313" key="2">
    <source>
        <dbReference type="EMBL" id="CDL41769.1"/>
    </source>
</evidence>
<keyword evidence="1" id="KW-1133">Transmembrane helix</keyword>
<dbReference type="EMBL" id="CBWP010000089">
    <property type="protein sequence ID" value="CDL41769.1"/>
    <property type="molecule type" value="Genomic_DNA"/>
</dbReference>